<dbReference type="HOGENOM" id="CLU_3398314_0_0_6"/>
<dbReference type="AlphaFoldDB" id="A9MK85"/>
<dbReference type="Proteomes" id="UP000002084">
    <property type="component" value="Chromosome"/>
</dbReference>
<keyword evidence="2" id="KW-1185">Reference proteome</keyword>
<proteinExistence type="predicted"/>
<protein>
    <submittedName>
        <fullName evidence="1">Uncharacterized protein</fullName>
    </submittedName>
</protein>
<evidence type="ECO:0000313" key="2">
    <source>
        <dbReference type="Proteomes" id="UP000002084"/>
    </source>
</evidence>
<name>A9MK85_SALAR</name>
<sequence>MQGYQVVQPREGLPERVDCSFLALTGHCIPY</sequence>
<evidence type="ECO:0000313" key="1">
    <source>
        <dbReference type="EMBL" id="ABX22103.1"/>
    </source>
</evidence>
<dbReference type="EMBL" id="CP000880">
    <property type="protein sequence ID" value="ABX22103.1"/>
    <property type="molecule type" value="Genomic_DNA"/>
</dbReference>
<reference evidence="1 2" key="1">
    <citation type="submission" date="2007-11" db="EMBL/GenBank/DDBJ databases">
        <authorList>
            <consortium name="The Salmonella enterica serovar Arizonae Genome Sequencing Project"/>
            <person name="McClelland M."/>
            <person name="Sanderson E.K."/>
            <person name="Porwollik S."/>
            <person name="Spieth J."/>
            <person name="Clifton W.S."/>
            <person name="Fulton R."/>
            <person name="Chunyan W."/>
            <person name="Wollam A."/>
            <person name="Shah N."/>
            <person name="Pepin K."/>
            <person name="Bhonagiri V."/>
            <person name="Nash W."/>
            <person name="Johnson M."/>
            <person name="Thiruvilangam P."/>
            <person name="Wilson R."/>
        </authorList>
    </citation>
    <scope>NUCLEOTIDE SEQUENCE [LARGE SCALE GENOMIC DNA]</scope>
    <source>
        <strain evidence="2">ATCC BAA-731 / CDC346-86 / RSK2980</strain>
    </source>
</reference>
<accession>A9MK85</accession>
<gene>
    <name evidence="1" type="ordered locus">SARI_02231</name>
</gene>
<organism evidence="1 2">
    <name type="scientific">Salmonella arizonae (strain ATCC BAA-731 / CDC346-86 / RSK2980)</name>
    <dbReference type="NCBI Taxonomy" id="41514"/>
    <lineage>
        <taxon>Bacteria</taxon>
        <taxon>Pseudomonadati</taxon>
        <taxon>Pseudomonadota</taxon>
        <taxon>Gammaproteobacteria</taxon>
        <taxon>Enterobacterales</taxon>
        <taxon>Enterobacteriaceae</taxon>
        <taxon>Salmonella</taxon>
    </lineage>
</organism>
<dbReference type="KEGG" id="ses:SARI_02231"/>